<name>A0A978UTV0_ZIZJJ</name>
<dbReference type="GO" id="GO:0048367">
    <property type="term" value="P:shoot system development"/>
    <property type="evidence" value="ECO:0007669"/>
    <property type="project" value="InterPro"/>
</dbReference>
<organism evidence="1 2">
    <name type="scientific">Ziziphus jujuba var. spinosa</name>
    <dbReference type="NCBI Taxonomy" id="714518"/>
    <lineage>
        <taxon>Eukaryota</taxon>
        <taxon>Viridiplantae</taxon>
        <taxon>Streptophyta</taxon>
        <taxon>Embryophyta</taxon>
        <taxon>Tracheophyta</taxon>
        <taxon>Spermatophyta</taxon>
        <taxon>Magnoliopsida</taxon>
        <taxon>eudicotyledons</taxon>
        <taxon>Gunneridae</taxon>
        <taxon>Pentapetalae</taxon>
        <taxon>rosids</taxon>
        <taxon>fabids</taxon>
        <taxon>Rosales</taxon>
        <taxon>Rhamnaceae</taxon>
        <taxon>Paliureae</taxon>
        <taxon>Ziziphus</taxon>
    </lineage>
</organism>
<evidence type="ECO:0000313" key="2">
    <source>
        <dbReference type="Proteomes" id="UP000813462"/>
    </source>
</evidence>
<proteinExistence type="predicted"/>
<dbReference type="InterPro" id="IPR004320">
    <property type="entry name" value="BPS1_pln"/>
</dbReference>
<dbReference type="OrthoDB" id="1701699at2759"/>
<dbReference type="EMBL" id="JAEACU010000009">
    <property type="protein sequence ID" value="KAH7518300.1"/>
    <property type="molecule type" value="Genomic_DNA"/>
</dbReference>
<accession>A0A978UTV0</accession>
<comment type="caution">
    <text evidence="1">The sequence shown here is derived from an EMBL/GenBank/DDBJ whole genome shotgun (WGS) entry which is preliminary data.</text>
</comment>
<dbReference type="AlphaFoldDB" id="A0A978UTV0"/>
<dbReference type="PANTHER" id="PTHR33070:SF129">
    <property type="entry name" value="DUF241 DOMAIN PROTEIN"/>
    <property type="match status" value="1"/>
</dbReference>
<dbReference type="GO" id="GO:0048364">
    <property type="term" value="P:root development"/>
    <property type="evidence" value="ECO:0007669"/>
    <property type="project" value="InterPro"/>
</dbReference>
<reference evidence="1" key="1">
    <citation type="journal article" date="2021" name="Front. Plant Sci.">
        <title>Chromosome-Scale Genome Assembly for Chinese Sour Jujube and Insights Into Its Genome Evolution and Domestication Signature.</title>
        <authorList>
            <person name="Shen L.-Y."/>
            <person name="Luo H."/>
            <person name="Wang X.-L."/>
            <person name="Wang X.-M."/>
            <person name="Qiu X.-J."/>
            <person name="Liu H."/>
            <person name="Zhou S.-S."/>
            <person name="Jia K.-H."/>
            <person name="Nie S."/>
            <person name="Bao Y.-T."/>
            <person name="Zhang R.-G."/>
            <person name="Yun Q.-Z."/>
            <person name="Chai Y.-H."/>
            <person name="Lu J.-Y."/>
            <person name="Li Y."/>
            <person name="Zhao S.-W."/>
            <person name="Mao J.-F."/>
            <person name="Jia S.-G."/>
            <person name="Mao Y.-M."/>
        </authorList>
    </citation>
    <scope>NUCLEOTIDE SEQUENCE</scope>
    <source>
        <strain evidence="1">AT0</strain>
        <tissue evidence="1">Leaf</tissue>
    </source>
</reference>
<protein>
    <submittedName>
        <fullName evidence="1">Uncharacterized protein</fullName>
    </submittedName>
</protein>
<dbReference type="Proteomes" id="UP000813462">
    <property type="component" value="Unassembled WGS sequence"/>
</dbReference>
<sequence length="172" mass="19886">MRNGLIKPWMIFESLGVCNIAKHALLQMKESTQELQSIIRRKRGRNIELSSEVEKFLASRKEVKKSIHKATERLKGVETNTFNKNNETIAIVSMLREVKGITFALFESLLSFISEEKSRSKLSEWSLISNIIRHKRVKEESQLNDFPRVETILNLLMSPKMKKSDRLAVENA</sequence>
<dbReference type="PANTHER" id="PTHR33070">
    <property type="entry name" value="OS06G0725500 PROTEIN"/>
    <property type="match status" value="1"/>
</dbReference>
<gene>
    <name evidence="1" type="ORF">FEM48_Zijuj09G0156800</name>
</gene>
<dbReference type="Pfam" id="PF03087">
    <property type="entry name" value="BPS1"/>
    <property type="match status" value="1"/>
</dbReference>
<evidence type="ECO:0000313" key="1">
    <source>
        <dbReference type="EMBL" id="KAH7518300.1"/>
    </source>
</evidence>